<accession>A0A1F6DC12</accession>
<proteinExistence type="predicted"/>
<name>A0A1F6DC12_9BACT</name>
<dbReference type="AlphaFoldDB" id="A0A1F6DC12"/>
<gene>
    <name evidence="1" type="ORF">A3C86_02515</name>
</gene>
<sequence>MKVISMFRKEGVIAVTVATIVSLFLVVSVVQAVTTISTSITTEGALSVTGATTLTGASTHTGLANFGQASSTRLSVFDTAYFGGTATTTINSLGQVASAVTRATGATGSFQNLAGDLTYVGAAGGASFYHAGVMGNFLGTDLTNTTASLHAGVIGSYNVLTDDDNPGGSAGVVGEVGDLADVAAYAVLAVLGGDTGTLTPNAAYGVQYFNSTAASKFAYGLDLFHAQTTGYTNSAVDFGTADIRLQNGETISNATDGTIAIGGALAVSSSTASSLAVGANGATNPVLQVDASTASVATGVKITGAAAGSSATLASISSGTDEKLLLNSKGRSEIRINSRTDSTTTGDFIGVQIKPGQGATKTANGVTGVEISPRLNDGVALSGAGASIIGAHIDAYLKGTTGNVAGDVRGAQIELVTDDAGARTITGDVTGLRFRSAFSAAGITGNFQAIKIEKPETQTGSQTYDAVLNLTSTIPGVWNSAPGTEPTTADGYIKVIVNGAVRYIQLYSTAPTD</sequence>
<evidence type="ECO:0000313" key="2">
    <source>
        <dbReference type="Proteomes" id="UP000178042"/>
    </source>
</evidence>
<evidence type="ECO:0000313" key="1">
    <source>
        <dbReference type="EMBL" id="OGG58901.1"/>
    </source>
</evidence>
<protein>
    <submittedName>
        <fullName evidence="1">Uncharacterized protein</fullName>
    </submittedName>
</protein>
<dbReference type="Proteomes" id="UP000178042">
    <property type="component" value="Unassembled WGS sequence"/>
</dbReference>
<comment type="caution">
    <text evidence="1">The sequence shown here is derived from an EMBL/GenBank/DDBJ whole genome shotgun (WGS) entry which is preliminary data.</text>
</comment>
<dbReference type="EMBL" id="MFLD01000032">
    <property type="protein sequence ID" value="OGG58901.1"/>
    <property type="molecule type" value="Genomic_DNA"/>
</dbReference>
<organism evidence="1 2">
    <name type="scientific">Candidatus Kaiserbacteria bacterium RIFCSPHIGHO2_02_FULL_49_16</name>
    <dbReference type="NCBI Taxonomy" id="1798490"/>
    <lineage>
        <taxon>Bacteria</taxon>
        <taxon>Candidatus Kaiseribacteriota</taxon>
    </lineage>
</organism>
<reference evidence="1 2" key="1">
    <citation type="journal article" date="2016" name="Nat. Commun.">
        <title>Thousands of microbial genomes shed light on interconnected biogeochemical processes in an aquifer system.</title>
        <authorList>
            <person name="Anantharaman K."/>
            <person name="Brown C.T."/>
            <person name="Hug L.A."/>
            <person name="Sharon I."/>
            <person name="Castelle C.J."/>
            <person name="Probst A.J."/>
            <person name="Thomas B.C."/>
            <person name="Singh A."/>
            <person name="Wilkins M.J."/>
            <person name="Karaoz U."/>
            <person name="Brodie E.L."/>
            <person name="Williams K.H."/>
            <person name="Hubbard S.S."/>
            <person name="Banfield J.F."/>
        </authorList>
    </citation>
    <scope>NUCLEOTIDE SEQUENCE [LARGE SCALE GENOMIC DNA]</scope>
</reference>